<dbReference type="Proteomes" id="UP000193380">
    <property type="component" value="Unassembled WGS sequence"/>
</dbReference>
<proteinExistence type="predicted"/>
<evidence type="ECO:0000256" key="5">
    <source>
        <dbReference type="ARBA" id="ARBA00023242"/>
    </source>
</evidence>
<dbReference type="GO" id="GO:0005634">
    <property type="term" value="C:nucleus"/>
    <property type="evidence" value="ECO:0007669"/>
    <property type="project" value="UniProtKB-SubCell"/>
</dbReference>
<keyword evidence="2" id="KW-0805">Transcription regulation</keyword>
<feature type="domain" description="BHLH" evidence="7">
    <location>
        <begin position="26"/>
        <end position="79"/>
    </location>
</feature>
<accession>A0A060XBL7</accession>
<evidence type="ECO:0000256" key="2">
    <source>
        <dbReference type="ARBA" id="ARBA00023015"/>
    </source>
</evidence>
<keyword evidence="4" id="KW-0804">Transcription</keyword>
<gene>
    <name evidence="8" type="ORF">GSONMT00022675001</name>
</gene>
<reference evidence="8" key="1">
    <citation type="journal article" date="2014" name="Nat. Commun.">
        <title>The rainbow trout genome provides novel insights into evolution after whole-genome duplication in vertebrates.</title>
        <authorList>
            <person name="Berthelot C."/>
            <person name="Brunet F."/>
            <person name="Chalopin D."/>
            <person name="Juanchich A."/>
            <person name="Bernard M."/>
            <person name="Noel B."/>
            <person name="Bento P."/>
            <person name="Da Silva C."/>
            <person name="Labadie K."/>
            <person name="Alberti A."/>
            <person name="Aury J.M."/>
            <person name="Louis A."/>
            <person name="Dehais P."/>
            <person name="Bardou P."/>
            <person name="Montfort J."/>
            <person name="Klopp C."/>
            <person name="Cabau C."/>
            <person name="Gaspin C."/>
            <person name="Thorgaard G.H."/>
            <person name="Boussaha M."/>
            <person name="Quillet E."/>
            <person name="Guyomard R."/>
            <person name="Galiana D."/>
            <person name="Bobe J."/>
            <person name="Volff J.N."/>
            <person name="Genet C."/>
            <person name="Wincker P."/>
            <person name="Jaillon O."/>
            <person name="Roest Crollius H."/>
            <person name="Guiguen Y."/>
        </authorList>
    </citation>
    <scope>NUCLEOTIDE SEQUENCE [LARGE SCALE GENOMIC DNA]</scope>
</reference>
<evidence type="ECO:0000256" key="1">
    <source>
        <dbReference type="ARBA" id="ARBA00004123"/>
    </source>
</evidence>
<evidence type="ECO:0000259" key="7">
    <source>
        <dbReference type="PROSITE" id="PS50888"/>
    </source>
</evidence>
<feature type="compositionally biased region" description="Basic residues" evidence="6">
    <location>
        <begin position="10"/>
        <end position="22"/>
    </location>
</feature>
<feature type="region of interest" description="Disordered" evidence="6">
    <location>
        <begin position="1"/>
        <end position="26"/>
    </location>
</feature>
<evidence type="ECO:0000256" key="4">
    <source>
        <dbReference type="ARBA" id="ARBA00023163"/>
    </source>
</evidence>
<organism evidence="8 9">
    <name type="scientific">Oncorhynchus mykiss</name>
    <name type="common">Rainbow trout</name>
    <name type="synonym">Salmo gairdneri</name>
    <dbReference type="NCBI Taxonomy" id="8022"/>
    <lineage>
        <taxon>Eukaryota</taxon>
        <taxon>Metazoa</taxon>
        <taxon>Chordata</taxon>
        <taxon>Craniata</taxon>
        <taxon>Vertebrata</taxon>
        <taxon>Euteleostomi</taxon>
        <taxon>Actinopterygii</taxon>
        <taxon>Neopterygii</taxon>
        <taxon>Teleostei</taxon>
        <taxon>Protacanthopterygii</taxon>
        <taxon>Salmoniformes</taxon>
        <taxon>Salmonidae</taxon>
        <taxon>Salmoninae</taxon>
        <taxon>Oncorhynchus</taxon>
    </lineage>
</organism>
<dbReference type="EMBL" id="FR905157">
    <property type="protein sequence ID" value="CDQ76622.1"/>
    <property type="molecule type" value="Genomic_DNA"/>
</dbReference>
<reference evidence="8" key="2">
    <citation type="submission" date="2014-03" db="EMBL/GenBank/DDBJ databases">
        <authorList>
            <person name="Genoscope - CEA"/>
        </authorList>
    </citation>
    <scope>NUCLEOTIDE SEQUENCE</scope>
</reference>
<evidence type="ECO:0000313" key="8">
    <source>
        <dbReference type="EMBL" id="CDQ76622.1"/>
    </source>
</evidence>
<dbReference type="PANTHER" id="PTHR10649">
    <property type="entry name" value="ARYL HYDROCARBON RECEPTOR"/>
    <property type="match status" value="1"/>
</dbReference>
<evidence type="ECO:0000256" key="6">
    <source>
        <dbReference type="SAM" id="MobiDB-lite"/>
    </source>
</evidence>
<dbReference type="Gene3D" id="4.10.280.10">
    <property type="entry name" value="Helix-loop-helix DNA-binding domain"/>
    <property type="match status" value="1"/>
</dbReference>
<keyword evidence="5" id="KW-0539">Nucleus</keyword>
<dbReference type="PANTHER" id="PTHR10649:SF17">
    <property type="entry name" value="ARYL HYDROCARBON RECEPTOR 2"/>
    <property type="match status" value="1"/>
</dbReference>
<sequence length="145" mass="16425">MLGNEGIYAAKKRKKPVQKSLKHAPGDGVVKTNPSKRHRNRLNGELDRLTNLLPFSPEVRGRLDKLSVLRLSVGYVKVKSFFHGEWGWRCTHTHRRTHTHTLRLSLNSLLESNAQAINMLYSRDHQLDSTRVDGQGAGNITANHL</sequence>
<dbReference type="PROSITE" id="PS50888">
    <property type="entry name" value="BHLH"/>
    <property type="match status" value="1"/>
</dbReference>
<name>A0A060XBL7_ONCMY</name>
<dbReference type="Pfam" id="PF00010">
    <property type="entry name" value="HLH"/>
    <property type="match status" value="1"/>
</dbReference>
<dbReference type="PaxDb" id="8022-A0A060XBL7"/>
<dbReference type="GO" id="GO:0000976">
    <property type="term" value="F:transcription cis-regulatory region binding"/>
    <property type="evidence" value="ECO:0007669"/>
    <property type="project" value="TreeGrafter"/>
</dbReference>
<dbReference type="InterPro" id="IPR039091">
    <property type="entry name" value="AHR/AHRR"/>
</dbReference>
<evidence type="ECO:0000256" key="3">
    <source>
        <dbReference type="ARBA" id="ARBA00023125"/>
    </source>
</evidence>
<dbReference type="AlphaFoldDB" id="A0A060XBL7"/>
<dbReference type="GO" id="GO:0006805">
    <property type="term" value="P:xenobiotic metabolic process"/>
    <property type="evidence" value="ECO:0007669"/>
    <property type="project" value="InterPro"/>
</dbReference>
<protein>
    <recommendedName>
        <fullName evidence="7">BHLH domain-containing protein</fullName>
    </recommendedName>
</protein>
<dbReference type="GO" id="GO:0046983">
    <property type="term" value="F:protein dimerization activity"/>
    <property type="evidence" value="ECO:0007669"/>
    <property type="project" value="InterPro"/>
</dbReference>
<dbReference type="STRING" id="8022.A0A060XBL7"/>
<evidence type="ECO:0000313" key="9">
    <source>
        <dbReference type="Proteomes" id="UP000193380"/>
    </source>
</evidence>
<dbReference type="GO" id="GO:0004879">
    <property type="term" value="F:nuclear receptor activity"/>
    <property type="evidence" value="ECO:0007669"/>
    <property type="project" value="TreeGrafter"/>
</dbReference>
<dbReference type="GO" id="GO:0034751">
    <property type="term" value="C:aryl hydrocarbon receptor complex"/>
    <property type="evidence" value="ECO:0007669"/>
    <property type="project" value="TreeGrafter"/>
</dbReference>
<keyword evidence="3" id="KW-0238">DNA-binding</keyword>
<dbReference type="SUPFAM" id="SSF47459">
    <property type="entry name" value="HLH, helix-loop-helix DNA-binding domain"/>
    <property type="match status" value="1"/>
</dbReference>
<comment type="subcellular location">
    <subcellularLocation>
        <location evidence="1">Nucleus</location>
    </subcellularLocation>
</comment>
<dbReference type="InterPro" id="IPR036638">
    <property type="entry name" value="HLH_DNA-bd_sf"/>
</dbReference>
<dbReference type="InterPro" id="IPR011598">
    <property type="entry name" value="bHLH_dom"/>
</dbReference>